<organism evidence="2 3">
    <name type="scientific">Leucosporidium creatinivorum</name>
    <dbReference type="NCBI Taxonomy" id="106004"/>
    <lineage>
        <taxon>Eukaryota</taxon>
        <taxon>Fungi</taxon>
        <taxon>Dikarya</taxon>
        <taxon>Basidiomycota</taxon>
        <taxon>Pucciniomycotina</taxon>
        <taxon>Microbotryomycetes</taxon>
        <taxon>Leucosporidiales</taxon>
        <taxon>Leucosporidium</taxon>
    </lineage>
</organism>
<sequence>MQNVMILASSQRLTNEQMALLKAAVAQRTNAQNQQQQQFQQQQQQQMAQAQAQQLAQQQAAQAAQQGQQPSQQNATQAVQALQQRVHHIEALLSRPDVTDEQRVKMQAELESAKTNLQRVIKLLLAAHNQNGGSGWRWRRGRGSCRCSRAPTRASTAPLRLPTTSSREDSLSPQALHHFVNRPPQALPLFLPASRPRAALSTPRSPALPLPRSSPRSSSRLRMLRTPPCSLLNNRRTLNPSNKLKPNSRRKLKLRLSPTNKRCSKLNRCNTNSSKEEEESPNPPPATPLSSRKLLNQALRRPPTSLSAARDRLPSPPTSPCPTLLPKLSPLLDLPSPPVSPTRLQSLRRPLRGIRGWGRNRLLRRSGEGMLVVCWA</sequence>
<proteinExistence type="predicted"/>
<reference evidence="2 3" key="1">
    <citation type="submission" date="2016-07" db="EMBL/GenBank/DDBJ databases">
        <title>Pervasive Adenine N6-methylation of Active Genes in Fungi.</title>
        <authorList>
            <consortium name="DOE Joint Genome Institute"/>
            <person name="Mondo S.J."/>
            <person name="Dannebaum R.O."/>
            <person name="Kuo R.C."/>
            <person name="Labutti K."/>
            <person name="Haridas S."/>
            <person name="Kuo A."/>
            <person name="Salamov A."/>
            <person name="Ahrendt S.R."/>
            <person name="Lipzen A."/>
            <person name="Sullivan W."/>
            <person name="Andreopoulos W.B."/>
            <person name="Clum A."/>
            <person name="Lindquist E."/>
            <person name="Daum C."/>
            <person name="Ramamoorthy G.K."/>
            <person name="Gryganskyi A."/>
            <person name="Culley D."/>
            <person name="Magnuson J.K."/>
            <person name="James T.Y."/>
            <person name="O'Malley M.A."/>
            <person name="Stajich J.E."/>
            <person name="Spatafora J.W."/>
            <person name="Visel A."/>
            <person name="Grigoriev I.V."/>
        </authorList>
    </citation>
    <scope>NUCLEOTIDE SEQUENCE [LARGE SCALE GENOMIC DNA]</scope>
    <source>
        <strain evidence="2 3">62-1032</strain>
    </source>
</reference>
<feature type="compositionally biased region" description="Low complexity" evidence="1">
    <location>
        <begin position="199"/>
        <end position="228"/>
    </location>
</feature>
<protein>
    <submittedName>
        <fullName evidence="2">Uncharacterized protein</fullName>
    </submittedName>
</protein>
<dbReference type="Proteomes" id="UP000193467">
    <property type="component" value="Unassembled WGS sequence"/>
</dbReference>
<dbReference type="AlphaFoldDB" id="A0A1Y2EQL7"/>
<feature type="compositionally biased region" description="Polar residues" evidence="1">
    <location>
        <begin position="257"/>
        <end position="272"/>
    </location>
</feature>
<feature type="region of interest" description="Disordered" evidence="1">
    <location>
        <begin position="197"/>
        <end position="325"/>
    </location>
</feature>
<feature type="compositionally biased region" description="Polar residues" evidence="1">
    <location>
        <begin position="231"/>
        <end position="245"/>
    </location>
</feature>
<dbReference type="EMBL" id="MCGR01000044">
    <property type="protein sequence ID" value="ORY73880.1"/>
    <property type="molecule type" value="Genomic_DNA"/>
</dbReference>
<accession>A0A1Y2EQL7</accession>
<dbReference type="STRING" id="106004.A0A1Y2EQL7"/>
<evidence type="ECO:0000313" key="3">
    <source>
        <dbReference type="Proteomes" id="UP000193467"/>
    </source>
</evidence>
<name>A0A1Y2EQL7_9BASI</name>
<keyword evidence="3" id="KW-1185">Reference proteome</keyword>
<evidence type="ECO:0000313" key="2">
    <source>
        <dbReference type="EMBL" id="ORY73880.1"/>
    </source>
</evidence>
<evidence type="ECO:0000256" key="1">
    <source>
        <dbReference type="SAM" id="MobiDB-lite"/>
    </source>
</evidence>
<dbReference type="InParanoid" id="A0A1Y2EQL7"/>
<gene>
    <name evidence="2" type="ORF">BCR35DRAFT_146103</name>
</gene>
<feature type="region of interest" description="Disordered" evidence="1">
    <location>
        <begin position="132"/>
        <end position="171"/>
    </location>
</feature>
<comment type="caution">
    <text evidence="2">The sequence shown here is derived from an EMBL/GenBank/DDBJ whole genome shotgun (WGS) entry which is preliminary data.</text>
</comment>